<reference evidence="3 4" key="2">
    <citation type="submission" date="2018-11" db="EMBL/GenBank/DDBJ databases">
        <authorList>
            <consortium name="Pathogen Informatics"/>
        </authorList>
    </citation>
    <scope>NUCLEOTIDE SEQUENCE [LARGE SCALE GENOMIC DNA]</scope>
</reference>
<protein>
    <submittedName>
        <fullName evidence="5">GPS domain-containing protein</fullName>
    </submittedName>
</protein>
<reference evidence="5" key="1">
    <citation type="submission" date="2016-06" db="UniProtKB">
        <authorList>
            <consortium name="WormBaseParasite"/>
        </authorList>
    </citation>
    <scope>IDENTIFICATION</scope>
</reference>
<accession>A0A183V6I6</accession>
<evidence type="ECO:0000313" key="5">
    <source>
        <dbReference type="WBParaSite" id="TCNE_0001635701-mRNA-1"/>
    </source>
</evidence>
<evidence type="ECO:0000313" key="4">
    <source>
        <dbReference type="Proteomes" id="UP000050794"/>
    </source>
</evidence>
<dbReference type="WBParaSite" id="TCNE_0001635701-mRNA-1">
    <property type="protein sequence ID" value="TCNE_0001635701-mRNA-1"/>
    <property type="gene ID" value="TCNE_0001635701"/>
</dbReference>
<gene>
    <name evidence="3" type="ORF">TCNE_LOCUS16356</name>
</gene>
<feature type="signal peptide" evidence="2">
    <location>
        <begin position="1"/>
        <end position="22"/>
    </location>
</feature>
<evidence type="ECO:0000256" key="2">
    <source>
        <dbReference type="SAM" id="SignalP"/>
    </source>
</evidence>
<keyword evidence="4" id="KW-1185">Reference proteome</keyword>
<feature type="transmembrane region" description="Helical" evidence="1">
    <location>
        <begin position="195"/>
        <end position="215"/>
    </location>
</feature>
<keyword evidence="2" id="KW-0732">Signal</keyword>
<name>A0A183V6I6_TOXCA</name>
<dbReference type="AlphaFoldDB" id="A0A183V6I6"/>
<keyword evidence="1" id="KW-0812">Transmembrane</keyword>
<keyword evidence="1" id="KW-0472">Membrane</keyword>
<keyword evidence="1" id="KW-1133">Transmembrane helix</keyword>
<feature type="chain" id="PRO_5044553632" evidence="2">
    <location>
        <begin position="23"/>
        <end position="519"/>
    </location>
</feature>
<evidence type="ECO:0000313" key="3">
    <source>
        <dbReference type="EMBL" id="VDM47677.1"/>
    </source>
</evidence>
<proteinExistence type="predicted"/>
<dbReference type="EMBL" id="UYWY01023523">
    <property type="protein sequence ID" value="VDM47677.1"/>
    <property type="molecule type" value="Genomic_DNA"/>
</dbReference>
<sequence length="519" mass="58387">MQDLTAVGVQAVLCLLTLNVDVHDLGPSQKSMSCPVMVHVDVFRKCQGQFLSKVTTVKWQQQATCCTLTRLLGMQYCSVVQFITTQQINGKSVALSSVRAWNRLCHLQMPTMMRIGDGFFDLLKDGIFLGMSNDSGYIVSILDSSSFGRYGGMEVGVMLTVMHLSSARLIPAFTVRLNSSRLFEVYATFPRDSSFISVLSFTCVFIFLCSAVLIGEDVTRYGALGKEPLTTLVALDFVLFKRMMHFSMRTSMVLSARWKNRMCWTLLRCFDNGAILNAGAMLLCVMFTRHSPPVGCDSRSRRISFQVLRVPEASGIEWAGVVLQEITVWDARSEMTAANAIHYALLPLSEKQSAVESHGLKEGLFFTEVVLDIEKLLFELTPSAVQRCLHNHHYVGLIDYEVDVVSCDGYSVYVMVSVLVEVKGHGSSGTNRPYIGICDAQWNTRDGVPLFLSYKWQNTFPMLSLYVFQGEFHFHSWQPFVATSWEKAKEPDRWYPFRMKRTTSVDERVISNEAFLAGT</sequence>
<organism evidence="4 5">
    <name type="scientific">Toxocara canis</name>
    <name type="common">Canine roundworm</name>
    <dbReference type="NCBI Taxonomy" id="6265"/>
    <lineage>
        <taxon>Eukaryota</taxon>
        <taxon>Metazoa</taxon>
        <taxon>Ecdysozoa</taxon>
        <taxon>Nematoda</taxon>
        <taxon>Chromadorea</taxon>
        <taxon>Rhabditida</taxon>
        <taxon>Spirurina</taxon>
        <taxon>Ascaridomorpha</taxon>
        <taxon>Ascaridoidea</taxon>
        <taxon>Toxocaridae</taxon>
        <taxon>Toxocara</taxon>
    </lineage>
</organism>
<evidence type="ECO:0000256" key="1">
    <source>
        <dbReference type="SAM" id="Phobius"/>
    </source>
</evidence>
<dbReference type="Proteomes" id="UP000050794">
    <property type="component" value="Unassembled WGS sequence"/>
</dbReference>